<feature type="region of interest" description="Disordered" evidence="1">
    <location>
        <begin position="463"/>
        <end position="654"/>
    </location>
</feature>
<feature type="region of interest" description="Disordered" evidence="1">
    <location>
        <begin position="93"/>
        <end position="134"/>
    </location>
</feature>
<organism evidence="2 3">
    <name type="scientific">Amniculicola lignicola CBS 123094</name>
    <dbReference type="NCBI Taxonomy" id="1392246"/>
    <lineage>
        <taxon>Eukaryota</taxon>
        <taxon>Fungi</taxon>
        <taxon>Dikarya</taxon>
        <taxon>Ascomycota</taxon>
        <taxon>Pezizomycotina</taxon>
        <taxon>Dothideomycetes</taxon>
        <taxon>Pleosporomycetidae</taxon>
        <taxon>Pleosporales</taxon>
        <taxon>Amniculicolaceae</taxon>
        <taxon>Amniculicola</taxon>
    </lineage>
</organism>
<dbReference type="EMBL" id="ML977567">
    <property type="protein sequence ID" value="KAF2004411.1"/>
    <property type="molecule type" value="Genomic_DNA"/>
</dbReference>
<dbReference type="AlphaFoldDB" id="A0A6A5WW83"/>
<dbReference type="OrthoDB" id="3800814at2759"/>
<keyword evidence="3" id="KW-1185">Reference proteome</keyword>
<feature type="compositionally biased region" description="Acidic residues" evidence="1">
    <location>
        <begin position="632"/>
        <end position="654"/>
    </location>
</feature>
<sequence>MPPKLDIIADIVKRRAGRNGKVVLKGSAPGIPDIDSRRVLSYDVDEGWNAVDGGYVSRDSEIKPPKKEVNFSDLLDEAAKGDSSFQTTAAHIHARTQDALRQSRHPKRPRSPKRTREREVDHYEPDPRYVPEPQEYDTTQPILPALQAILSQIDASSASRNARSAVPRFEYNPHILEHMISGAPYTASFCKHCVGHTKCGTHRSVNRQSTKVSLCEHIYMILHWGTNDPSNRSATWKLEIRDYRLEDCIFSRDHAECRAYRPSERVRVLSERVIEDMGRRGRRGRRTGNGRVVEDEIYALLGAWEFGKLRGVERREREEKKREKESNDKRKREEEGRKEALEAQVKLEELIQGLKEEKEKNWAAVEEEVVEAVLQTVLDSMVMTTVENSEIAKHISVATPAEERSEAVVETVVTATVEEHECVERESAEQAPVAALSEDQVETVVENVVSVDVEEGAIVEEMEEGEIVEQEPTEVEQTDVAVETERKSSLSSSTFHVNQEASTPPPPASHSPTPPSQTRSTTPSPMPEPETSTPGLQSSTPPTIIIATPTTQSAPTSRTASLPSTSTSTSTTKRKLTASPPISSPARVRPQKKVRFTIESDDESDEEGGVVKPRLYSPPVAARDDGGLSPVSDEDLEDYVDWDDDSLGGESEEE</sequence>
<feature type="compositionally biased region" description="Acidic residues" evidence="1">
    <location>
        <begin position="463"/>
        <end position="477"/>
    </location>
</feature>
<feature type="compositionally biased region" description="Pro residues" evidence="1">
    <location>
        <begin position="503"/>
        <end position="515"/>
    </location>
</feature>
<reference evidence="2" key="1">
    <citation type="journal article" date="2020" name="Stud. Mycol.">
        <title>101 Dothideomycetes genomes: a test case for predicting lifestyles and emergence of pathogens.</title>
        <authorList>
            <person name="Haridas S."/>
            <person name="Albert R."/>
            <person name="Binder M."/>
            <person name="Bloem J."/>
            <person name="Labutti K."/>
            <person name="Salamov A."/>
            <person name="Andreopoulos B."/>
            <person name="Baker S."/>
            <person name="Barry K."/>
            <person name="Bills G."/>
            <person name="Bluhm B."/>
            <person name="Cannon C."/>
            <person name="Castanera R."/>
            <person name="Culley D."/>
            <person name="Daum C."/>
            <person name="Ezra D."/>
            <person name="Gonzalez J."/>
            <person name="Henrissat B."/>
            <person name="Kuo A."/>
            <person name="Liang C."/>
            <person name="Lipzen A."/>
            <person name="Lutzoni F."/>
            <person name="Magnuson J."/>
            <person name="Mondo S."/>
            <person name="Nolan M."/>
            <person name="Ohm R."/>
            <person name="Pangilinan J."/>
            <person name="Park H.-J."/>
            <person name="Ramirez L."/>
            <person name="Alfaro M."/>
            <person name="Sun H."/>
            <person name="Tritt A."/>
            <person name="Yoshinaga Y."/>
            <person name="Zwiers L.-H."/>
            <person name="Turgeon B."/>
            <person name="Goodwin S."/>
            <person name="Spatafora J."/>
            <person name="Crous P."/>
            <person name="Grigoriev I."/>
        </authorList>
    </citation>
    <scope>NUCLEOTIDE SEQUENCE</scope>
    <source>
        <strain evidence="2">CBS 123094</strain>
    </source>
</reference>
<feature type="region of interest" description="Disordered" evidence="1">
    <location>
        <begin position="315"/>
        <end position="338"/>
    </location>
</feature>
<feature type="compositionally biased region" description="Low complexity" evidence="1">
    <location>
        <begin position="516"/>
        <end position="571"/>
    </location>
</feature>
<feature type="compositionally biased region" description="Basic and acidic residues" evidence="1">
    <location>
        <begin position="114"/>
        <end position="129"/>
    </location>
</feature>
<feature type="compositionally biased region" description="Acidic residues" evidence="1">
    <location>
        <begin position="599"/>
        <end position="608"/>
    </location>
</feature>
<feature type="compositionally biased region" description="Polar residues" evidence="1">
    <location>
        <begin position="489"/>
        <end position="500"/>
    </location>
</feature>
<accession>A0A6A5WW83</accession>
<gene>
    <name evidence="2" type="ORF">P154DRAFT_572069</name>
</gene>
<feature type="compositionally biased region" description="Basic residues" evidence="1">
    <location>
        <begin position="102"/>
        <end position="113"/>
    </location>
</feature>
<evidence type="ECO:0000313" key="3">
    <source>
        <dbReference type="Proteomes" id="UP000799779"/>
    </source>
</evidence>
<dbReference type="Proteomes" id="UP000799779">
    <property type="component" value="Unassembled WGS sequence"/>
</dbReference>
<proteinExistence type="predicted"/>
<name>A0A6A5WW83_9PLEO</name>
<evidence type="ECO:0000313" key="2">
    <source>
        <dbReference type="EMBL" id="KAF2004411.1"/>
    </source>
</evidence>
<protein>
    <submittedName>
        <fullName evidence="2">Uncharacterized protein</fullName>
    </submittedName>
</protein>
<evidence type="ECO:0000256" key="1">
    <source>
        <dbReference type="SAM" id="MobiDB-lite"/>
    </source>
</evidence>